<reference evidence="1" key="1">
    <citation type="submission" date="2021-03" db="EMBL/GenBank/DDBJ databases">
        <title>Molecular epidemiology and mechanisms of colistin and carbapenem resistance in Enterobacteriaceae from clinical isolates, the environment and porcine samples in Pretoria, South Africa.</title>
        <authorList>
            <person name="Bogoshi D."/>
            <person name="Mbelle N.M."/>
            <person name="Naidoo V."/>
            <person name="Osei Sekyere J."/>
        </authorList>
    </citation>
    <scope>NUCLEOTIDE SEQUENCE</scope>
    <source>
        <strain evidence="1">C080</strain>
    </source>
</reference>
<comment type="caution">
    <text evidence="1">The sequence shown here is derived from an EMBL/GenBank/DDBJ whole genome shotgun (WGS) entry which is preliminary data.</text>
</comment>
<dbReference type="AlphaFoldDB" id="A0A939NLF0"/>
<gene>
    <name evidence="1" type="ORF">J4732_01035</name>
</gene>
<sequence length="77" mass="8807">MVQMLVDPFGQFFDGLLLELVTFPELDVQGRHLVEVPADSSKLPARFPHGVHFFISEDRHPVQRPQSFLYLNSPANM</sequence>
<protein>
    <submittedName>
        <fullName evidence="1">Uncharacterized protein</fullName>
    </submittedName>
</protein>
<name>A0A939NLF0_SERMA</name>
<organism evidence="1">
    <name type="scientific">Serratia marcescens</name>
    <dbReference type="NCBI Taxonomy" id="615"/>
    <lineage>
        <taxon>Bacteria</taxon>
        <taxon>Pseudomonadati</taxon>
        <taxon>Pseudomonadota</taxon>
        <taxon>Gammaproteobacteria</taxon>
        <taxon>Enterobacterales</taxon>
        <taxon>Yersiniaceae</taxon>
        <taxon>Serratia</taxon>
    </lineage>
</organism>
<accession>A0A939NLF0</accession>
<dbReference type="EMBL" id="JAGETR010000006">
    <property type="protein sequence ID" value="MBO2006556.1"/>
    <property type="molecule type" value="Genomic_DNA"/>
</dbReference>
<proteinExistence type="predicted"/>
<evidence type="ECO:0000313" key="1">
    <source>
        <dbReference type="EMBL" id="MBO2006556.1"/>
    </source>
</evidence>